<keyword evidence="2" id="KW-1185">Reference proteome</keyword>
<dbReference type="Proteomes" id="UP000502260">
    <property type="component" value="Chromosome"/>
</dbReference>
<accession>A0A6F8VEQ5</accession>
<name>A0A6F8VEQ5_9PROT</name>
<dbReference type="EMBL" id="AP022853">
    <property type="protein sequence ID" value="BCB28164.1"/>
    <property type="molecule type" value="Genomic_DNA"/>
</dbReference>
<protein>
    <submittedName>
        <fullName evidence="1">Uncharacterized protein</fullName>
    </submittedName>
</protein>
<dbReference type="KEGG" id="slac:SKTS_30500"/>
<proteinExistence type="predicted"/>
<organism evidence="1 2">
    <name type="scientific">Sulfurimicrobium lacus</name>
    <dbReference type="NCBI Taxonomy" id="2715678"/>
    <lineage>
        <taxon>Bacteria</taxon>
        <taxon>Pseudomonadati</taxon>
        <taxon>Pseudomonadota</taxon>
        <taxon>Betaproteobacteria</taxon>
        <taxon>Nitrosomonadales</taxon>
        <taxon>Sulfuricellaceae</taxon>
        <taxon>Sulfurimicrobium</taxon>
    </lineage>
</organism>
<dbReference type="AlphaFoldDB" id="A0A6F8VEQ5"/>
<sequence length="133" mass="14023">MMSDTFAALPPVPVSLVIGCERLELTPLRVGDVPAFARAVQPVAASLSASPDWLALLALHGEAVIDAVAIASRRPSEWVTSLALDDAVRLAEAVFEVNADFFIQRVLPSLTEAATRVSQTLGARIPGAMQSSD</sequence>
<evidence type="ECO:0000313" key="2">
    <source>
        <dbReference type="Proteomes" id="UP000502260"/>
    </source>
</evidence>
<gene>
    <name evidence="1" type="ORF">SKTS_30500</name>
</gene>
<evidence type="ECO:0000313" key="1">
    <source>
        <dbReference type="EMBL" id="BCB28164.1"/>
    </source>
</evidence>
<reference evidence="2" key="1">
    <citation type="submission" date="2020-03" db="EMBL/GenBank/DDBJ databases">
        <title>Complete genome sequence of sulfur-oxidizing bacterium skT11.</title>
        <authorList>
            <person name="Kanda M."/>
            <person name="Kojima H."/>
            <person name="Fukui M."/>
        </authorList>
    </citation>
    <scope>NUCLEOTIDE SEQUENCE [LARGE SCALE GENOMIC DNA]</scope>
    <source>
        <strain evidence="2">skT11</strain>
    </source>
</reference>